<organism evidence="8 9">
    <name type="scientific">Xanthomonas bonasiae</name>
    <dbReference type="NCBI Taxonomy" id="2810351"/>
    <lineage>
        <taxon>Bacteria</taxon>
        <taxon>Pseudomonadati</taxon>
        <taxon>Pseudomonadota</taxon>
        <taxon>Gammaproteobacteria</taxon>
        <taxon>Lysobacterales</taxon>
        <taxon>Lysobacteraceae</taxon>
        <taxon>Xanthomonas</taxon>
    </lineage>
</organism>
<keyword evidence="3" id="KW-1029">Fimbrium biogenesis</keyword>
<comment type="subcellular location">
    <subcellularLocation>
        <location evidence="1">Fimbrium</location>
    </subcellularLocation>
</comment>
<dbReference type="InterPro" id="IPR011047">
    <property type="entry name" value="Quinoprotein_ADH-like_sf"/>
</dbReference>
<evidence type="ECO:0000256" key="5">
    <source>
        <dbReference type="ARBA" id="ARBA00022837"/>
    </source>
</evidence>
<comment type="similarity">
    <text evidence="2">Belongs to the PilY1 family.</text>
</comment>
<keyword evidence="5" id="KW-0106">Calcium</keyword>
<evidence type="ECO:0000313" key="9">
    <source>
        <dbReference type="Proteomes" id="UP000695802"/>
    </source>
</evidence>
<keyword evidence="6" id="KW-0281">Fimbrium</keyword>
<evidence type="ECO:0000313" key="8">
    <source>
        <dbReference type="EMBL" id="MBN6104202.1"/>
    </source>
</evidence>
<reference evidence="8 9" key="1">
    <citation type="submission" date="2021-02" db="EMBL/GenBank/DDBJ databases">
        <title>Taxonomically Unique Crown Gall-Associated Xanthomonas Stains Have Deficiency in Virulence Repertories.</title>
        <authorList>
            <person name="Mafakheri H."/>
            <person name="Taghavi S.M."/>
            <person name="Dimkic I."/>
            <person name="Nemanja K."/>
            <person name="Osdaghi E."/>
        </authorList>
    </citation>
    <scope>NUCLEOTIDE SEQUENCE [LARGE SCALE GENOMIC DNA]</scope>
    <source>
        <strain evidence="8 9">FX4</strain>
    </source>
</reference>
<evidence type="ECO:0000256" key="4">
    <source>
        <dbReference type="ARBA" id="ARBA00022723"/>
    </source>
</evidence>
<dbReference type="EMBL" id="JAFIWB010000026">
    <property type="protein sequence ID" value="MBN6104202.1"/>
    <property type="molecule type" value="Genomic_DNA"/>
</dbReference>
<evidence type="ECO:0000256" key="2">
    <source>
        <dbReference type="ARBA" id="ARBA00008387"/>
    </source>
</evidence>
<evidence type="ECO:0000256" key="6">
    <source>
        <dbReference type="ARBA" id="ARBA00023263"/>
    </source>
</evidence>
<dbReference type="Proteomes" id="UP000695802">
    <property type="component" value="Unassembled WGS sequence"/>
</dbReference>
<sequence length="451" mass="45464">MYVGANDGMLHAFDAGTGAELFAYVPGALAMRDLATLADPDYTHQFFVDGPVVASTRTQTSGRNILVGALGRGGKGLYALDVSSPTAFSASSVLWEKTETSAGNMGQVLGQPFIAKLNNGVTALVTGNGINSGNGHAVLLVYNLSTGALIRELDTGSGGTTTATSNGLFAPTGWDADGSGTVDYVYAGDLQGHVWKFDLSASAAASWSVGNGAAALFSATSSAGVAQPITGGVLVAEDPGTSATWVFFGTGRYLVKSDIQDTSVQTMYGIIDAGATVARSGLTARSIAVSTTSSGYSVRGFQSYAALPAGSQGWSLDLLTDASNPQGERVVGTPVISGTTLVFSSIIPSSSACQSNGTSYVNAISAFTGTSTKTGYFDLDGNGSTSNDTLITSAGASVAVGSVAISSGMASVAALLNGKLVVSDSSGTSTSLATSAISPSRVSWREVIKEK</sequence>
<evidence type="ECO:0000256" key="3">
    <source>
        <dbReference type="ARBA" id="ARBA00022558"/>
    </source>
</evidence>
<evidence type="ECO:0000256" key="1">
    <source>
        <dbReference type="ARBA" id="ARBA00004561"/>
    </source>
</evidence>
<evidence type="ECO:0000259" key="7">
    <source>
        <dbReference type="Pfam" id="PF05567"/>
    </source>
</evidence>
<dbReference type="Pfam" id="PF05567">
    <property type="entry name" value="T4P_PilY1"/>
    <property type="match status" value="1"/>
</dbReference>
<feature type="domain" description="PilY1 beta-propeller" evidence="7">
    <location>
        <begin position="1"/>
        <end position="275"/>
    </location>
</feature>
<comment type="caution">
    <text evidence="8">The sequence shown here is derived from an EMBL/GenBank/DDBJ whole genome shotgun (WGS) entry which is preliminary data.</text>
</comment>
<dbReference type="InterPro" id="IPR008707">
    <property type="entry name" value="B-propeller_PilY1"/>
</dbReference>
<name>A0ABS3B6L7_9XANT</name>
<gene>
    <name evidence="8" type="ORF">JR064_18735</name>
</gene>
<dbReference type="SUPFAM" id="SSF50998">
    <property type="entry name" value="Quinoprotein alcohol dehydrogenase-like"/>
    <property type="match status" value="1"/>
</dbReference>
<accession>A0ABS3B6L7</accession>
<protein>
    <submittedName>
        <fullName evidence="8">Adhesin</fullName>
    </submittedName>
</protein>
<keyword evidence="9" id="KW-1185">Reference proteome</keyword>
<keyword evidence="4" id="KW-0479">Metal-binding</keyword>
<proteinExistence type="inferred from homology"/>
<dbReference type="InterPro" id="IPR015943">
    <property type="entry name" value="WD40/YVTN_repeat-like_dom_sf"/>
</dbReference>
<dbReference type="Gene3D" id="2.130.10.10">
    <property type="entry name" value="YVTN repeat-like/Quinoprotein amine dehydrogenase"/>
    <property type="match status" value="1"/>
</dbReference>